<comment type="caution">
    <text evidence="4">The sequence shown here is derived from an EMBL/GenBank/DDBJ whole genome shotgun (WGS) entry which is preliminary data.</text>
</comment>
<dbReference type="SUPFAM" id="SSF49562">
    <property type="entry name" value="C2 domain (Calcium/lipid-binding domain, CaLB)"/>
    <property type="match status" value="1"/>
</dbReference>
<evidence type="ECO:0000256" key="2">
    <source>
        <dbReference type="SAM" id="SignalP"/>
    </source>
</evidence>
<reference evidence="4" key="1">
    <citation type="journal article" date="2022" name="bioRxiv">
        <title>Genomics of Preaxostyla Flagellates Illuminates Evolutionary Transitions and the Path Towards Mitochondrial Loss.</title>
        <authorList>
            <person name="Novak L.V.F."/>
            <person name="Treitli S.C."/>
            <person name="Pyrih J."/>
            <person name="Halakuc P."/>
            <person name="Pipaliya S.V."/>
            <person name="Vacek V."/>
            <person name="Brzon O."/>
            <person name="Soukal P."/>
            <person name="Eme L."/>
            <person name="Dacks J.B."/>
            <person name="Karnkowska A."/>
            <person name="Elias M."/>
            <person name="Hampl V."/>
        </authorList>
    </citation>
    <scope>NUCLEOTIDE SEQUENCE</scope>
    <source>
        <strain evidence="4">RCP-MX</strain>
    </source>
</reference>
<keyword evidence="4" id="KW-0808">Transferase</keyword>
<dbReference type="InterPro" id="IPR042236">
    <property type="entry name" value="PI3K_accessory_sf"/>
</dbReference>
<feature type="chain" id="PRO_5045356681" evidence="2">
    <location>
        <begin position="25"/>
        <end position="331"/>
    </location>
</feature>
<proteinExistence type="inferred from homology"/>
<dbReference type="EMBL" id="JAPMOS010000054">
    <property type="protein sequence ID" value="KAJ4457098.1"/>
    <property type="molecule type" value="Genomic_DNA"/>
</dbReference>
<accession>A0ABQ8UG45</accession>
<evidence type="ECO:0000313" key="5">
    <source>
        <dbReference type="Proteomes" id="UP001141327"/>
    </source>
</evidence>
<gene>
    <name evidence="4" type="ORF">PAPYR_7492</name>
</gene>
<comment type="similarity">
    <text evidence="1">Belongs to the PI3/PI4-kinase family.</text>
</comment>
<name>A0ABQ8UG45_9EUKA</name>
<protein>
    <submittedName>
        <fullName evidence="4">Atypical PIKK PI3K protein kinase</fullName>
    </submittedName>
</protein>
<dbReference type="PROSITE" id="PS51547">
    <property type="entry name" value="C2_PI3K"/>
    <property type="match status" value="1"/>
</dbReference>
<dbReference type="GO" id="GO:0016301">
    <property type="term" value="F:kinase activity"/>
    <property type="evidence" value="ECO:0007669"/>
    <property type="project" value="UniProtKB-KW"/>
</dbReference>
<evidence type="ECO:0000256" key="1">
    <source>
        <dbReference type="PROSITE-ProRule" id="PRU00880"/>
    </source>
</evidence>
<dbReference type="Gene3D" id="2.60.40.150">
    <property type="entry name" value="C2 domain"/>
    <property type="match status" value="1"/>
</dbReference>
<dbReference type="PROSITE" id="PS51257">
    <property type="entry name" value="PROKAR_LIPOPROTEIN"/>
    <property type="match status" value="1"/>
</dbReference>
<dbReference type="Pfam" id="PF00792">
    <property type="entry name" value="PI3K_C2"/>
    <property type="match status" value="1"/>
</dbReference>
<evidence type="ECO:0000313" key="4">
    <source>
        <dbReference type="EMBL" id="KAJ4457098.1"/>
    </source>
</evidence>
<feature type="signal peptide" evidence="2">
    <location>
        <begin position="1"/>
        <end position="24"/>
    </location>
</feature>
<dbReference type="InterPro" id="IPR035892">
    <property type="entry name" value="C2_domain_sf"/>
</dbReference>
<dbReference type="Gene3D" id="1.25.40.70">
    <property type="entry name" value="Phosphatidylinositol 3-kinase, accessory domain (PIK)"/>
    <property type="match status" value="1"/>
</dbReference>
<keyword evidence="4" id="KW-0418">Kinase</keyword>
<feature type="domain" description="C2 PI3K-type" evidence="3">
    <location>
        <begin position="53"/>
        <end position="202"/>
    </location>
</feature>
<dbReference type="InterPro" id="IPR002420">
    <property type="entry name" value="PI3K-type_C2_dom"/>
</dbReference>
<organism evidence="4 5">
    <name type="scientific">Paratrimastix pyriformis</name>
    <dbReference type="NCBI Taxonomy" id="342808"/>
    <lineage>
        <taxon>Eukaryota</taxon>
        <taxon>Metamonada</taxon>
        <taxon>Preaxostyla</taxon>
        <taxon>Paratrimastigidae</taxon>
        <taxon>Paratrimastix</taxon>
    </lineage>
</organism>
<dbReference type="Proteomes" id="UP001141327">
    <property type="component" value="Unassembled WGS sequence"/>
</dbReference>
<evidence type="ECO:0000259" key="3">
    <source>
        <dbReference type="PROSITE" id="PS51547"/>
    </source>
</evidence>
<sequence>MTRPQTAKPGTVGLPLFLPSLSLACLASCDITRKVCIGIEEVDTSLPELINDLLKPFAPDARSTATYHDIRVSCSLYVNGSLVDVPQNTMFKSFNEHEKYSIKEWFQFPTNYRDLTLSSQFLFIVWGLAGPHTVVPLGGSFLDLFNRHELLRKGHKRISLFLFPPLLSASFGGEPVAPITPDRQDGLEKRQDFPLVPWLDKQLSVAMEHISQCEAQHPTARMTLSVMLPYFPFPVRYLEKVGAWYIAPRPDSIVNHIWDGETSPALRSLTDLHHSSMLRSSAQSAPEVKPNQEEARQLGLIVVKPVTDELASDEKELLWRLRYACSRDHLV</sequence>
<keyword evidence="2" id="KW-0732">Signal</keyword>
<keyword evidence="5" id="KW-1185">Reference proteome</keyword>